<dbReference type="SMART" id="SM00283">
    <property type="entry name" value="MA"/>
    <property type="match status" value="1"/>
</dbReference>
<feature type="domain" description="Methyl-accepting transducer" evidence="6">
    <location>
        <begin position="323"/>
        <end position="552"/>
    </location>
</feature>
<keyword evidence="5" id="KW-0812">Transmembrane</keyword>
<feature type="transmembrane region" description="Helical" evidence="5">
    <location>
        <begin position="102"/>
        <end position="123"/>
    </location>
</feature>
<dbReference type="Gene3D" id="1.10.287.950">
    <property type="entry name" value="Methyl-accepting chemotaxis protein"/>
    <property type="match status" value="1"/>
</dbReference>
<evidence type="ECO:0000256" key="4">
    <source>
        <dbReference type="SAM" id="MobiDB-lite"/>
    </source>
</evidence>
<keyword evidence="5" id="KW-0472">Membrane</keyword>
<comment type="caution">
    <text evidence="7">The sequence shown here is derived from an EMBL/GenBank/DDBJ whole genome shotgun (WGS) entry which is preliminary data.</text>
</comment>
<protein>
    <submittedName>
        <fullName evidence="7">Chemotaxis protein</fullName>
    </submittedName>
</protein>
<dbReference type="AlphaFoldDB" id="A0A2C6Y2V2"/>
<proteinExistence type="predicted"/>
<feature type="transmembrane region" description="Helical" evidence="5">
    <location>
        <begin position="238"/>
        <end position="257"/>
    </location>
</feature>
<name>A0A2C6Y2V2_9PROT</name>
<evidence type="ECO:0000256" key="1">
    <source>
        <dbReference type="ARBA" id="ARBA00023224"/>
    </source>
</evidence>
<keyword evidence="3" id="KW-0175">Coiled coil</keyword>
<evidence type="ECO:0000256" key="2">
    <source>
        <dbReference type="PROSITE-ProRule" id="PRU00284"/>
    </source>
</evidence>
<dbReference type="SUPFAM" id="SSF58104">
    <property type="entry name" value="Methyl-accepting chemotaxis protein (MCP) signaling domain"/>
    <property type="match status" value="1"/>
</dbReference>
<evidence type="ECO:0000259" key="6">
    <source>
        <dbReference type="PROSITE" id="PS50111"/>
    </source>
</evidence>
<keyword evidence="5" id="KW-1133">Transmembrane helix</keyword>
<evidence type="ECO:0000256" key="3">
    <source>
        <dbReference type="SAM" id="Coils"/>
    </source>
</evidence>
<dbReference type="GO" id="GO:0016020">
    <property type="term" value="C:membrane"/>
    <property type="evidence" value="ECO:0007669"/>
    <property type="project" value="InterPro"/>
</dbReference>
<feature type="compositionally biased region" description="Low complexity" evidence="4">
    <location>
        <begin position="46"/>
        <end position="76"/>
    </location>
</feature>
<keyword evidence="1 2" id="KW-0807">Transducer</keyword>
<feature type="transmembrane region" description="Helical" evidence="5">
    <location>
        <begin position="205"/>
        <end position="226"/>
    </location>
</feature>
<feature type="transmembrane region" description="Helical" evidence="5">
    <location>
        <begin position="161"/>
        <end position="177"/>
    </location>
</feature>
<evidence type="ECO:0000256" key="5">
    <source>
        <dbReference type="SAM" id="Phobius"/>
    </source>
</evidence>
<reference evidence="7 8" key="1">
    <citation type="submission" date="2017-10" db="EMBL/GenBank/DDBJ databases">
        <authorList>
            <person name="Banno H."/>
            <person name="Chua N.-H."/>
        </authorList>
    </citation>
    <scope>NUCLEOTIDE SEQUENCE [LARGE SCALE GENOMIC DNA]</scope>
    <source>
        <strain evidence="7 8">YW11</strain>
    </source>
</reference>
<evidence type="ECO:0000313" key="7">
    <source>
        <dbReference type="EMBL" id="PHK95122.1"/>
    </source>
</evidence>
<feature type="coiled-coil region" evidence="3">
    <location>
        <begin position="259"/>
        <end position="307"/>
    </location>
</feature>
<dbReference type="PANTHER" id="PTHR32089:SF112">
    <property type="entry name" value="LYSOZYME-LIKE PROTEIN-RELATED"/>
    <property type="match status" value="1"/>
</dbReference>
<dbReference type="GO" id="GO:0007165">
    <property type="term" value="P:signal transduction"/>
    <property type="evidence" value="ECO:0007669"/>
    <property type="project" value="UniProtKB-KW"/>
</dbReference>
<organism evidence="7 8">
    <name type="scientific">Teichococcus rhizosphaerae</name>
    <dbReference type="NCBI Taxonomy" id="1335062"/>
    <lineage>
        <taxon>Bacteria</taxon>
        <taxon>Pseudomonadati</taxon>
        <taxon>Pseudomonadota</taxon>
        <taxon>Alphaproteobacteria</taxon>
        <taxon>Acetobacterales</taxon>
        <taxon>Roseomonadaceae</taxon>
        <taxon>Roseomonas</taxon>
    </lineage>
</organism>
<feature type="transmembrane region" description="Helical" evidence="5">
    <location>
        <begin position="129"/>
        <end position="149"/>
    </location>
</feature>
<dbReference type="Pfam" id="PF00015">
    <property type="entry name" value="MCPsignal"/>
    <property type="match status" value="1"/>
</dbReference>
<gene>
    <name evidence="7" type="ORF">CR162_10280</name>
</gene>
<dbReference type="PROSITE" id="PS50111">
    <property type="entry name" value="CHEMOTAXIS_TRANSDUC_2"/>
    <property type="match status" value="1"/>
</dbReference>
<dbReference type="EMBL" id="PDNU01000015">
    <property type="protein sequence ID" value="PHK95122.1"/>
    <property type="molecule type" value="Genomic_DNA"/>
</dbReference>
<accession>A0A2C6Y2V2</accession>
<feature type="region of interest" description="Disordered" evidence="4">
    <location>
        <begin position="16"/>
        <end position="94"/>
    </location>
</feature>
<dbReference type="InterPro" id="IPR004089">
    <property type="entry name" value="MCPsignal_dom"/>
</dbReference>
<keyword evidence="8" id="KW-1185">Reference proteome</keyword>
<evidence type="ECO:0000313" key="8">
    <source>
        <dbReference type="Proteomes" id="UP000223527"/>
    </source>
</evidence>
<dbReference type="PANTHER" id="PTHR32089">
    <property type="entry name" value="METHYL-ACCEPTING CHEMOTAXIS PROTEIN MCPB"/>
    <property type="match status" value="1"/>
</dbReference>
<sequence length="579" mass="58762">MPWPCHGTAGRGSVLAHAGAAGGHPVRRRPGAGAGAAADQRRRAPADAPSARRAARGAGRAGGRAPAAAAGLAGPRRGWRRRLRPRPEGGHPMDLTPLRRRFTGFILGLLWACVPVLLAVEWATPRPGLPTGLAAALAALAALGGSLLAYRDVLGLATRNAMAVAIMFSVSLLVWRVDEAWRVDMHMAYFATLALVAGFCDARPVALATLFVALHHLGLGLLLPLAIFPDAGQALPRVLLHAAVLLAEAVPLIWLGYSLEQAAAAAAEARMNAAAAEAQASAAEAAQEAAEREQDEKRRQARLALAEQIEASVGSVAVRVEAAVAELGTLAGRLAEAAGKARDSAGTAADAATASSGEAHGMAAATEELATTVAEITRQVRQVSAVADQAAARAGASDATVQDLMQSATRIGDVVRLISDIANQTNLLALNATIEAARAGEAGKGFAVVATEVKALAGQTARATEEIGAQVGAIQGAAQEAASAIQGIAAVVAEVQCVARLIGEAVAQQAEATREIARAASSVATESGRVSGAVSSTSAMLSDTAGLVAPLTGLAETLRQQDGALRGGVVRTLHGLRTA</sequence>
<dbReference type="Proteomes" id="UP000223527">
    <property type="component" value="Unassembled WGS sequence"/>
</dbReference>